<evidence type="ECO:0000313" key="2">
    <source>
        <dbReference type="EMBL" id="OGX88003.1"/>
    </source>
</evidence>
<protein>
    <submittedName>
        <fullName evidence="2">Uncharacterized protein</fullName>
    </submittedName>
</protein>
<sequence length="145" mass="16227">MRAAAGGLLLLLSLGTAQVAWRMVAEHPFQYAYFSLLPGRVVEQHFERDYWGLATRQGLEWVLAHDPRPVLTVGMDERTALTLLINSKMLAPAARARLRIVAPAEAEYYFSIHRWHPGPYPAAMGRRVHTVEAGGATLLTVLRRP</sequence>
<name>A0A1G1TAV3_9BACT</name>
<dbReference type="STRING" id="1908236.BEN48_10575"/>
<gene>
    <name evidence="2" type="ORF">BEN48_10575</name>
</gene>
<feature type="chain" id="PRO_5009579180" evidence="1">
    <location>
        <begin position="20"/>
        <end position="145"/>
    </location>
</feature>
<reference evidence="2 3" key="1">
    <citation type="submission" date="2016-08" db="EMBL/GenBank/DDBJ databases">
        <title>Hymenobacter coccineus sp. nov., Hymenobacter lapidarius sp. nov. and Hymenobacter glacialis sp. nov., isolated from Antarctic soil.</title>
        <authorList>
            <person name="Sedlacek I."/>
            <person name="Kralova S."/>
            <person name="Kyrova K."/>
            <person name="Maslanova I."/>
            <person name="Stankova E."/>
            <person name="Vrbovska V."/>
            <person name="Nemec M."/>
            <person name="Bartak M."/>
            <person name="Svec P."/>
            <person name="Busse H.-J."/>
            <person name="Pantucek R."/>
        </authorList>
    </citation>
    <scope>NUCLEOTIDE SEQUENCE [LARGE SCALE GENOMIC DNA]</scope>
    <source>
        <strain evidence="2 3">CCM 8648</strain>
    </source>
</reference>
<organism evidence="2 3">
    <name type="scientific">Hymenobacter glacialis</name>
    <dbReference type="NCBI Taxonomy" id="1908236"/>
    <lineage>
        <taxon>Bacteria</taxon>
        <taxon>Pseudomonadati</taxon>
        <taxon>Bacteroidota</taxon>
        <taxon>Cytophagia</taxon>
        <taxon>Cytophagales</taxon>
        <taxon>Hymenobacteraceae</taxon>
        <taxon>Hymenobacter</taxon>
    </lineage>
</organism>
<dbReference type="Proteomes" id="UP000177791">
    <property type="component" value="Unassembled WGS sequence"/>
</dbReference>
<evidence type="ECO:0000313" key="3">
    <source>
        <dbReference type="Proteomes" id="UP000177791"/>
    </source>
</evidence>
<dbReference type="EMBL" id="MDZC01000023">
    <property type="protein sequence ID" value="OGX88003.1"/>
    <property type="molecule type" value="Genomic_DNA"/>
</dbReference>
<evidence type="ECO:0000256" key="1">
    <source>
        <dbReference type="SAM" id="SignalP"/>
    </source>
</evidence>
<keyword evidence="3" id="KW-1185">Reference proteome</keyword>
<comment type="caution">
    <text evidence="2">The sequence shown here is derived from an EMBL/GenBank/DDBJ whole genome shotgun (WGS) entry which is preliminary data.</text>
</comment>
<feature type="signal peptide" evidence="1">
    <location>
        <begin position="1"/>
        <end position="19"/>
    </location>
</feature>
<keyword evidence="1" id="KW-0732">Signal</keyword>
<proteinExistence type="predicted"/>
<accession>A0A1G1TAV3</accession>
<dbReference type="AlphaFoldDB" id="A0A1G1TAV3"/>